<sequence length="348" mass="38698">MKKLLTKRTATVVLGMTVSMSMLLSGCGAKNDGGTASGDKAAPAAAGKKYTFRLADTHPDNYPTVLGDKKFAEIVNQKSNGRIKIDVFPNSQLGEEKAVIEQVQLGAIEFTRVSTGPLAEFNKSYGVFSLPYIFDNEEHEWKFLEGDKGKELLDSLEASKLKGLAYYDSGARSFYAKKPLNSVDDLKGLKVRVIQNKINIELMEALGANASPMAYGEVFSALQTGVIDAAENNFPSYYTSNHYQVAKNIILDAHQRVPEVLMISKNQWDKLSDDDKKIIKDAAQESVKTEREEWTKFEKESEAKVKEGGATVVEVKDSKPWQDKVKPVIDKYREEYKDIFTAIDAARK</sequence>
<dbReference type="PANTHER" id="PTHR33376">
    <property type="match status" value="1"/>
</dbReference>
<reference evidence="3 4" key="1">
    <citation type="journal article" date="2024" name="Int. J. Syst. Evol. Microbiol.">
        <title>Paenibacillus hexagrammi sp. nov., a novel bacterium isolated from the gut content of Hexagrammos agrammus.</title>
        <authorList>
            <person name="Jung H.K."/>
            <person name="Kim D.G."/>
            <person name="Zin H."/>
            <person name="Park J."/>
            <person name="Jung H."/>
            <person name="Kim Y.O."/>
            <person name="Kong H.J."/>
            <person name="Kim J.W."/>
            <person name="Kim Y.S."/>
        </authorList>
    </citation>
    <scope>NUCLEOTIDE SEQUENCE [LARGE SCALE GENOMIC DNA]</scope>
    <source>
        <strain evidence="3 4">YPD9-1</strain>
    </source>
</reference>
<dbReference type="SUPFAM" id="SSF53850">
    <property type="entry name" value="Periplasmic binding protein-like II"/>
    <property type="match status" value="1"/>
</dbReference>
<dbReference type="InterPro" id="IPR038404">
    <property type="entry name" value="TRAP_DctP_sf"/>
</dbReference>
<proteinExistence type="predicted"/>
<gene>
    <name evidence="3" type="ORF">L0M14_06800</name>
</gene>
<evidence type="ECO:0000256" key="1">
    <source>
        <dbReference type="ARBA" id="ARBA00022729"/>
    </source>
</evidence>
<dbReference type="Pfam" id="PF03480">
    <property type="entry name" value="DctP"/>
    <property type="match status" value="1"/>
</dbReference>
<feature type="signal peptide" evidence="2">
    <location>
        <begin position="1"/>
        <end position="24"/>
    </location>
</feature>
<dbReference type="RefSeq" id="WP_235121429.1">
    <property type="nucleotide sequence ID" value="NZ_CP090978.1"/>
</dbReference>
<dbReference type="InterPro" id="IPR004682">
    <property type="entry name" value="TRAP_DctP"/>
</dbReference>
<dbReference type="NCBIfam" id="TIGR00787">
    <property type="entry name" value="dctP"/>
    <property type="match status" value="1"/>
</dbReference>
<dbReference type="NCBIfam" id="NF037995">
    <property type="entry name" value="TRAP_S1"/>
    <property type="match status" value="1"/>
</dbReference>
<accession>A0ABY3SLM6</accession>
<name>A0ABY3SLM6_9BACL</name>
<dbReference type="CDD" id="cd13671">
    <property type="entry name" value="PBP2_TRAP_SBP_like_3"/>
    <property type="match status" value="1"/>
</dbReference>
<keyword evidence="4" id="KW-1185">Reference proteome</keyword>
<feature type="chain" id="PRO_5045385547" evidence="2">
    <location>
        <begin position="25"/>
        <end position="348"/>
    </location>
</feature>
<evidence type="ECO:0000313" key="4">
    <source>
        <dbReference type="Proteomes" id="UP001649230"/>
    </source>
</evidence>
<evidence type="ECO:0000256" key="2">
    <source>
        <dbReference type="SAM" id="SignalP"/>
    </source>
</evidence>
<protein>
    <submittedName>
        <fullName evidence="3">TRAP transporter substrate-binding protein</fullName>
    </submittedName>
</protein>
<dbReference type="PROSITE" id="PS51257">
    <property type="entry name" value="PROKAR_LIPOPROTEIN"/>
    <property type="match status" value="1"/>
</dbReference>
<dbReference type="Proteomes" id="UP001649230">
    <property type="component" value="Chromosome"/>
</dbReference>
<dbReference type="PANTHER" id="PTHR33376:SF2">
    <property type="entry name" value="DICARBOXYLATE-BINDING PERIPLASMIC PROTEIN"/>
    <property type="match status" value="1"/>
</dbReference>
<dbReference type="InterPro" id="IPR018389">
    <property type="entry name" value="DctP_fam"/>
</dbReference>
<evidence type="ECO:0000313" key="3">
    <source>
        <dbReference type="EMBL" id="UJF34856.1"/>
    </source>
</evidence>
<organism evidence="3 4">
    <name type="scientific">Paenibacillus hexagrammi</name>
    <dbReference type="NCBI Taxonomy" id="2908839"/>
    <lineage>
        <taxon>Bacteria</taxon>
        <taxon>Bacillati</taxon>
        <taxon>Bacillota</taxon>
        <taxon>Bacilli</taxon>
        <taxon>Bacillales</taxon>
        <taxon>Paenibacillaceae</taxon>
        <taxon>Paenibacillus</taxon>
    </lineage>
</organism>
<dbReference type="PIRSF" id="PIRSF006470">
    <property type="entry name" value="DctB"/>
    <property type="match status" value="1"/>
</dbReference>
<dbReference type="EMBL" id="CP090978">
    <property type="protein sequence ID" value="UJF34856.1"/>
    <property type="molecule type" value="Genomic_DNA"/>
</dbReference>
<dbReference type="Gene3D" id="3.40.190.170">
    <property type="entry name" value="Bacterial extracellular solute-binding protein, family 7"/>
    <property type="match status" value="1"/>
</dbReference>
<keyword evidence="1 2" id="KW-0732">Signal</keyword>